<organism evidence="1 2">
    <name type="scientific">Brachionus plicatilis</name>
    <name type="common">Marine rotifer</name>
    <name type="synonym">Brachionus muelleri</name>
    <dbReference type="NCBI Taxonomy" id="10195"/>
    <lineage>
        <taxon>Eukaryota</taxon>
        <taxon>Metazoa</taxon>
        <taxon>Spiralia</taxon>
        <taxon>Gnathifera</taxon>
        <taxon>Rotifera</taxon>
        <taxon>Eurotatoria</taxon>
        <taxon>Monogononta</taxon>
        <taxon>Pseudotrocha</taxon>
        <taxon>Ploima</taxon>
        <taxon>Brachionidae</taxon>
        <taxon>Brachionus</taxon>
    </lineage>
</organism>
<sequence length="82" mass="9264">MKLPTLSNATKSVKTKERPIKLPPDVKASALLFALYINDVANKLRLLKIHFALFADDITVWCASKNLKTIERKLQKANKSNK</sequence>
<keyword evidence="2" id="KW-1185">Reference proteome</keyword>
<dbReference type="EMBL" id="REGN01003323">
    <property type="protein sequence ID" value="RNA23233.1"/>
    <property type="molecule type" value="Genomic_DNA"/>
</dbReference>
<comment type="caution">
    <text evidence="1">The sequence shown here is derived from an EMBL/GenBank/DDBJ whole genome shotgun (WGS) entry which is preliminary data.</text>
</comment>
<accession>A0A3M7RI39</accession>
<name>A0A3M7RI39_BRAPC</name>
<reference evidence="1 2" key="1">
    <citation type="journal article" date="2018" name="Sci. Rep.">
        <title>Genomic signatures of local adaptation to the degree of environmental predictability in rotifers.</title>
        <authorList>
            <person name="Franch-Gras L."/>
            <person name="Hahn C."/>
            <person name="Garcia-Roger E.M."/>
            <person name="Carmona M.J."/>
            <person name="Serra M."/>
            <person name="Gomez A."/>
        </authorList>
    </citation>
    <scope>NUCLEOTIDE SEQUENCE [LARGE SCALE GENOMIC DNA]</scope>
    <source>
        <strain evidence="1">HYR1</strain>
    </source>
</reference>
<gene>
    <name evidence="1" type="ORF">BpHYR1_014572</name>
</gene>
<proteinExistence type="predicted"/>
<dbReference type="OrthoDB" id="416454at2759"/>
<protein>
    <recommendedName>
        <fullName evidence="3">Reverse transcriptase domain-containing protein</fullName>
    </recommendedName>
</protein>
<dbReference type="Proteomes" id="UP000276133">
    <property type="component" value="Unassembled WGS sequence"/>
</dbReference>
<evidence type="ECO:0000313" key="1">
    <source>
        <dbReference type="EMBL" id="RNA23233.1"/>
    </source>
</evidence>
<evidence type="ECO:0000313" key="2">
    <source>
        <dbReference type="Proteomes" id="UP000276133"/>
    </source>
</evidence>
<dbReference type="AlphaFoldDB" id="A0A3M7RI39"/>
<evidence type="ECO:0008006" key="3">
    <source>
        <dbReference type="Google" id="ProtNLM"/>
    </source>
</evidence>